<dbReference type="Pfam" id="PF01497">
    <property type="entry name" value="Peripla_BP_2"/>
    <property type="match status" value="1"/>
</dbReference>
<dbReference type="InterPro" id="IPR002491">
    <property type="entry name" value="ABC_transptr_periplasmic_BD"/>
</dbReference>
<dbReference type="PANTHER" id="PTHR30535">
    <property type="entry name" value="VITAMIN B12-BINDING PROTEIN"/>
    <property type="match status" value="1"/>
</dbReference>
<gene>
    <name evidence="2" type="ORF">DLM_2964</name>
</gene>
<dbReference type="SUPFAM" id="SSF53807">
    <property type="entry name" value="Helical backbone' metal receptor"/>
    <property type="match status" value="1"/>
</dbReference>
<reference evidence="3" key="3">
    <citation type="journal article" date="2017" name="Plant Physiol. Biochem.">
        <title>Differential oxidative and antioxidative response of duckweed Lemna minor toward plant growth promoting/inhibiting bacteria.</title>
        <authorList>
            <person name="Ishizawa H."/>
            <person name="Kuroda M."/>
            <person name="Morikawa M."/>
            <person name="Ike M."/>
        </authorList>
    </citation>
    <scope>NUCLEOTIDE SEQUENCE [LARGE SCALE GENOMIC DNA]</scope>
    <source>
        <strain evidence="3">H3</strain>
    </source>
</reference>
<evidence type="ECO:0000313" key="2">
    <source>
        <dbReference type="EMBL" id="BBF86565.1"/>
    </source>
</evidence>
<keyword evidence="3" id="KW-1185">Reference proteome</keyword>
<organism evidence="2 3">
    <name type="scientific">Aquitalea magnusonii</name>
    <dbReference type="NCBI Taxonomy" id="332411"/>
    <lineage>
        <taxon>Bacteria</taxon>
        <taxon>Pseudomonadati</taxon>
        <taxon>Pseudomonadota</taxon>
        <taxon>Betaproteobacteria</taxon>
        <taxon>Neisseriales</taxon>
        <taxon>Chromobacteriaceae</taxon>
        <taxon>Aquitalea</taxon>
    </lineage>
</organism>
<dbReference type="Gene3D" id="3.40.50.1980">
    <property type="entry name" value="Nitrogenase molybdenum iron protein domain"/>
    <property type="match status" value="2"/>
</dbReference>
<dbReference type="AlphaFoldDB" id="A0A3G9GGG6"/>
<protein>
    <submittedName>
        <fullName evidence="2">Periplasmic hemin-binding protein</fullName>
    </submittedName>
</protein>
<sequence>MALLCLLCALPVQAGQRVVALSADVAELVVALQAQQLLVGRDKLARQPQLAQVPVIGSSRALTAPPVLAVKPDLVIGSDQAQPPGIYQQLTALGLKVLKVNHSDDPQAFADGMRQVGLALGRPAQAEALASQWLLALKPQPGSGKRILLSYDGRLVAGRGTAGDALIRAAGGVNAAADIQGFLPMNPEAWLKAAPDIVIVAAHNAPVYGGLKALQARPELASSNAVRSGKVLAWPAADFLRLGVGSPAVVTRLRQLAS</sequence>
<dbReference type="EMBL" id="AP018823">
    <property type="protein sequence ID" value="BBF86565.1"/>
    <property type="molecule type" value="Genomic_DNA"/>
</dbReference>
<dbReference type="InterPro" id="IPR050902">
    <property type="entry name" value="ABC_Transporter_SBP"/>
</dbReference>
<evidence type="ECO:0000259" key="1">
    <source>
        <dbReference type="PROSITE" id="PS50983"/>
    </source>
</evidence>
<dbReference type="PROSITE" id="PS50983">
    <property type="entry name" value="FE_B12_PBP"/>
    <property type="match status" value="1"/>
</dbReference>
<dbReference type="PANTHER" id="PTHR30535:SF4">
    <property type="entry name" value="HEMIN-BINDING PERIPLASMIC PROTEIN HMUT"/>
    <property type="match status" value="1"/>
</dbReference>
<dbReference type="KEGG" id="amah:DLM_2964"/>
<evidence type="ECO:0000313" key="3">
    <source>
        <dbReference type="Proteomes" id="UP000198290"/>
    </source>
</evidence>
<accession>A0A3G9GGG6</accession>
<feature type="domain" description="Fe/B12 periplasmic-binding" evidence="1">
    <location>
        <begin position="17"/>
        <end position="258"/>
    </location>
</feature>
<reference evidence="2 3" key="2">
    <citation type="journal article" date="2017" name="Genome Announc.">
        <title>Draft genome sequence of Aquitalea magnusonii strain H3, a plant growth-promoting bacterium of duckweed Lemna minor.</title>
        <authorList>
            <person name="Ishizawa H."/>
            <person name="Kuroda M."/>
            <person name="Ike M."/>
        </authorList>
    </citation>
    <scope>NUCLEOTIDE SEQUENCE [LARGE SCALE GENOMIC DNA]</scope>
    <source>
        <strain evidence="2 3">H3</strain>
    </source>
</reference>
<name>A0A3G9GGG6_9NEIS</name>
<proteinExistence type="predicted"/>
<reference evidence="3" key="1">
    <citation type="journal article" date="2017" name="Biotechnol. Biofuels">
        <title>Evaluation of environmental bacterial communities as a factor affecting the growth of duckweed Lemna minor.</title>
        <authorList>
            <person name="Ishizawa H."/>
            <person name="Kuroda M."/>
            <person name="Morikawa M."/>
            <person name="Ike M."/>
        </authorList>
    </citation>
    <scope>NUCLEOTIDE SEQUENCE [LARGE SCALE GENOMIC DNA]</scope>
    <source>
        <strain evidence="3">H3</strain>
    </source>
</reference>
<dbReference type="Proteomes" id="UP000198290">
    <property type="component" value="Chromosome"/>
</dbReference>